<evidence type="ECO:0000256" key="2">
    <source>
        <dbReference type="ARBA" id="ARBA00008889"/>
    </source>
</evidence>
<dbReference type="InterPro" id="IPR022973">
    <property type="entry name" value="Ribosomal_uL10_bac"/>
</dbReference>
<accession>A0A7T5UGX5</accession>
<keyword evidence="3 6" id="KW-0689">Ribosomal protein</keyword>
<dbReference type="PANTHER" id="PTHR11560">
    <property type="entry name" value="39S RIBOSOMAL PROTEIN L10, MITOCHONDRIAL"/>
    <property type="match status" value="1"/>
</dbReference>
<dbReference type="SUPFAM" id="SSF160369">
    <property type="entry name" value="Ribosomal protein L10-like"/>
    <property type="match status" value="1"/>
</dbReference>
<keyword evidence="6" id="KW-0699">rRNA-binding</keyword>
<evidence type="ECO:0000313" key="7">
    <source>
        <dbReference type="EMBL" id="QQG36361.1"/>
    </source>
</evidence>
<dbReference type="GO" id="GO:0005840">
    <property type="term" value="C:ribosome"/>
    <property type="evidence" value="ECO:0007669"/>
    <property type="project" value="UniProtKB-KW"/>
</dbReference>
<dbReference type="InterPro" id="IPR001790">
    <property type="entry name" value="Ribosomal_uL10"/>
</dbReference>
<dbReference type="GO" id="GO:0006412">
    <property type="term" value="P:translation"/>
    <property type="evidence" value="ECO:0007669"/>
    <property type="project" value="UniProtKB-UniRule"/>
</dbReference>
<dbReference type="HAMAP" id="MF_00362">
    <property type="entry name" value="Ribosomal_uL10"/>
    <property type="match status" value="1"/>
</dbReference>
<comment type="similarity">
    <text evidence="2 6">Belongs to the universal ribosomal protein uL10 family.</text>
</comment>
<organism evidence="7 8">
    <name type="scientific">Micavibrio aeruginosavorus</name>
    <dbReference type="NCBI Taxonomy" id="349221"/>
    <lineage>
        <taxon>Bacteria</taxon>
        <taxon>Pseudomonadati</taxon>
        <taxon>Bdellovibrionota</taxon>
        <taxon>Bdellovibrionia</taxon>
        <taxon>Bdellovibrionales</taxon>
        <taxon>Pseudobdellovibrionaceae</taxon>
        <taxon>Micavibrio</taxon>
    </lineage>
</organism>
<dbReference type="GO" id="GO:0070180">
    <property type="term" value="F:large ribosomal subunit rRNA binding"/>
    <property type="evidence" value="ECO:0007669"/>
    <property type="project" value="UniProtKB-UniRule"/>
</dbReference>
<dbReference type="InterPro" id="IPR043141">
    <property type="entry name" value="Ribosomal_uL10-like_sf"/>
</dbReference>
<keyword evidence="4 6" id="KW-0687">Ribonucleoprotein</keyword>
<name>A0A7T5UGX5_9BACT</name>
<dbReference type="GO" id="GO:1990904">
    <property type="term" value="C:ribonucleoprotein complex"/>
    <property type="evidence" value="ECO:0007669"/>
    <property type="project" value="UniProtKB-KW"/>
</dbReference>
<dbReference type="Proteomes" id="UP000595362">
    <property type="component" value="Chromosome"/>
</dbReference>
<dbReference type="Pfam" id="PF00466">
    <property type="entry name" value="Ribosomal_L10"/>
    <property type="match status" value="1"/>
</dbReference>
<sequence>MTEKKAYVAKQVKTEAVAKRLENAELVILTHNKGLTHLMDRELRNNLRKEGATFGVEKNTLVARAVKGTKFESLTDKLKGPVGIAISNDPLTAARVVYEFAKKNDKIEIIGGATPDGALDIEKIKFLAMLPTMDQLRGKIVGLLQAPGAQLARLANAYATKDQAAS</sequence>
<protein>
    <recommendedName>
        <fullName evidence="5 6">Large ribosomal subunit protein uL10</fullName>
    </recommendedName>
</protein>
<evidence type="ECO:0000256" key="1">
    <source>
        <dbReference type="ARBA" id="ARBA00002633"/>
    </source>
</evidence>
<evidence type="ECO:0000313" key="8">
    <source>
        <dbReference type="Proteomes" id="UP000595362"/>
    </source>
</evidence>
<dbReference type="NCBIfam" id="NF000955">
    <property type="entry name" value="PRK00099.1-1"/>
    <property type="match status" value="1"/>
</dbReference>
<dbReference type="AlphaFoldDB" id="A0A7T5UGX5"/>
<dbReference type="EMBL" id="CP066681">
    <property type="protein sequence ID" value="QQG36361.1"/>
    <property type="molecule type" value="Genomic_DNA"/>
</dbReference>
<evidence type="ECO:0000256" key="3">
    <source>
        <dbReference type="ARBA" id="ARBA00022980"/>
    </source>
</evidence>
<comment type="function">
    <text evidence="1 6">Forms part of the ribosomal stalk, playing a central role in the interaction of the ribosome with GTP-bound translation factors.</text>
</comment>
<comment type="subunit">
    <text evidence="6">Part of the ribosomal stalk of the 50S ribosomal subunit. The N-terminus interacts with L11 and the large rRNA to form the base of the stalk. The C-terminus forms an elongated spine to which L12 dimers bind in a sequential fashion forming a multimeric L10(L12)X complex.</text>
</comment>
<dbReference type="InterPro" id="IPR047865">
    <property type="entry name" value="Ribosomal_uL10_bac_type"/>
</dbReference>
<evidence type="ECO:0000256" key="5">
    <source>
        <dbReference type="ARBA" id="ARBA00035202"/>
    </source>
</evidence>
<reference evidence="7 8" key="1">
    <citation type="submission" date="2020-07" db="EMBL/GenBank/DDBJ databases">
        <title>Huge and variable diversity of episymbiotic CPR bacteria and DPANN archaea in groundwater ecosystems.</title>
        <authorList>
            <person name="He C.Y."/>
            <person name="Keren R."/>
            <person name="Whittaker M."/>
            <person name="Farag I.F."/>
            <person name="Doudna J."/>
            <person name="Cate J.H.D."/>
            <person name="Banfield J.F."/>
        </authorList>
    </citation>
    <scope>NUCLEOTIDE SEQUENCE [LARGE SCALE GENOMIC DNA]</scope>
    <source>
        <strain evidence="7">NC_groundwater_70_Ag_B-0.1um_54_66</strain>
    </source>
</reference>
<proteinExistence type="inferred from homology"/>
<evidence type="ECO:0000256" key="4">
    <source>
        <dbReference type="ARBA" id="ARBA00023274"/>
    </source>
</evidence>
<evidence type="ECO:0000256" key="6">
    <source>
        <dbReference type="HAMAP-Rule" id="MF_00362"/>
    </source>
</evidence>
<dbReference type="Gene3D" id="3.30.70.1730">
    <property type="match status" value="1"/>
</dbReference>
<keyword evidence="6" id="KW-0694">RNA-binding</keyword>
<dbReference type="CDD" id="cd05797">
    <property type="entry name" value="Ribosomal_L10"/>
    <property type="match status" value="1"/>
</dbReference>
<gene>
    <name evidence="6" type="primary">rplJ</name>
    <name evidence="7" type="ORF">HYS17_00785</name>
</gene>